<gene>
    <name evidence="1" type="ORF">U0070_027251</name>
</gene>
<proteinExistence type="predicted"/>
<organism evidence="1 2">
    <name type="scientific">Myodes glareolus</name>
    <name type="common">Bank vole</name>
    <name type="synonym">Clethrionomys glareolus</name>
    <dbReference type="NCBI Taxonomy" id="447135"/>
    <lineage>
        <taxon>Eukaryota</taxon>
        <taxon>Metazoa</taxon>
        <taxon>Chordata</taxon>
        <taxon>Craniata</taxon>
        <taxon>Vertebrata</taxon>
        <taxon>Euteleostomi</taxon>
        <taxon>Mammalia</taxon>
        <taxon>Eutheria</taxon>
        <taxon>Euarchontoglires</taxon>
        <taxon>Glires</taxon>
        <taxon>Rodentia</taxon>
        <taxon>Myomorpha</taxon>
        <taxon>Muroidea</taxon>
        <taxon>Cricetidae</taxon>
        <taxon>Arvicolinae</taxon>
        <taxon>Myodes</taxon>
    </lineage>
</organism>
<comment type="caution">
    <text evidence="1">The sequence shown here is derived from an EMBL/GenBank/DDBJ whole genome shotgun (WGS) entry which is preliminary data.</text>
</comment>
<reference evidence="1 2" key="1">
    <citation type="journal article" date="2023" name="bioRxiv">
        <title>Conserved and derived expression patterns and positive selection on dental genes reveal complex evolutionary context of ever-growing rodent molars.</title>
        <authorList>
            <person name="Calamari Z.T."/>
            <person name="Song A."/>
            <person name="Cohen E."/>
            <person name="Akter M."/>
            <person name="Roy R.D."/>
            <person name="Hallikas O."/>
            <person name="Christensen M.M."/>
            <person name="Li P."/>
            <person name="Marangoni P."/>
            <person name="Jernvall J."/>
            <person name="Klein O.D."/>
        </authorList>
    </citation>
    <scope>NUCLEOTIDE SEQUENCE [LARGE SCALE GENOMIC DNA]</scope>
    <source>
        <strain evidence="1">V071</strain>
    </source>
</reference>
<sequence length="81" mass="8732">MLRGGNLVILTAEAAEGCSGEGPPKTDLLAFSPSLPPVLGSAEEPCQRERQVENLKETEMLLPKPITVLSAEKRIEREAAF</sequence>
<evidence type="ECO:0000313" key="1">
    <source>
        <dbReference type="EMBL" id="KAK7801409.1"/>
    </source>
</evidence>
<dbReference type="Proteomes" id="UP001488838">
    <property type="component" value="Unassembled WGS sequence"/>
</dbReference>
<protein>
    <submittedName>
        <fullName evidence="1">Uncharacterized protein</fullName>
    </submittedName>
</protein>
<name>A0AAW0HF73_MYOGA</name>
<evidence type="ECO:0000313" key="2">
    <source>
        <dbReference type="Proteomes" id="UP001488838"/>
    </source>
</evidence>
<dbReference type="AlphaFoldDB" id="A0AAW0HF73"/>
<accession>A0AAW0HF73</accession>
<keyword evidence="2" id="KW-1185">Reference proteome</keyword>
<dbReference type="EMBL" id="JBBHLL010000505">
    <property type="protein sequence ID" value="KAK7801409.1"/>
    <property type="molecule type" value="Genomic_DNA"/>
</dbReference>